<feature type="transmembrane region" description="Helical" evidence="8">
    <location>
        <begin position="7"/>
        <end position="28"/>
    </location>
</feature>
<evidence type="ECO:0000313" key="10">
    <source>
        <dbReference type="EMBL" id="MDK2125731.1"/>
    </source>
</evidence>
<sequence length="381" mass="41215">MTPPRLLLWPLCGFYFFYFAYSGFYTPYWSLYLTHRGFDGVAIGSLLALVQATRVVSPGLWGWLADHSGDRRSITLITSILATLIFAWVFAGESYSAFALIMVGAGFFWAAALPLVEATTLSLFAGNAAKYTKVRVWGSWGFAVTNLIGGAWIGWQGVQHLPWLILLTLLGIIAFAWWLPATAVSGAGKTSGGPDLERPSLISIAALFAASALITASHGTYYGFYTLQLKAHDYSGMAIGLMWGLGVLAEIGVFTHMSKLTSRFHLKNLLLACFAIAVARFLLIGWMADNFALLLLAQIGHAATFAVTHAVTMVYVHRFFAGHLQARGQGLYVAIVHGMGGVVGSLAGGWLWQHTNPSWTFTGAAAFSLFGGLIIASCLRR</sequence>
<dbReference type="Pfam" id="PF12832">
    <property type="entry name" value="MFS_1_like"/>
    <property type="match status" value="1"/>
</dbReference>
<evidence type="ECO:0000256" key="2">
    <source>
        <dbReference type="ARBA" id="ARBA00022448"/>
    </source>
</evidence>
<keyword evidence="6 8" id="KW-1133">Transmembrane helix</keyword>
<keyword evidence="4" id="KW-0997">Cell inner membrane</keyword>
<dbReference type="PIRSF" id="PIRSF004925">
    <property type="entry name" value="HcaT"/>
    <property type="match status" value="1"/>
</dbReference>
<keyword evidence="7 8" id="KW-0472">Membrane</keyword>
<evidence type="ECO:0000313" key="11">
    <source>
        <dbReference type="Proteomes" id="UP001172778"/>
    </source>
</evidence>
<gene>
    <name evidence="10" type="ORF">PZA18_16880</name>
</gene>
<feature type="transmembrane region" description="Helical" evidence="8">
    <location>
        <begin position="73"/>
        <end position="91"/>
    </location>
</feature>
<feature type="transmembrane region" description="Helical" evidence="8">
    <location>
        <begin position="269"/>
        <end position="288"/>
    </location>
</feature>
<organism evidence="10 11">
    <name type="scientific">Parachitinimonas caeni</name>
    <dbReference type="NCBI Taxonomy" id="3031301"/>
    <lineage>
        <taxon>Bacteria</taxon>
        <taxon>Pseudomonadati</taxon>
        <taxon>Pseudomonadota</taxon>
        <taxon>Betaproteobacteria</taxon>
        <taxon>Neisseriales</taxon>
        <taxon>Chitinibacteraceae</taxon>
        <taxon>Parachitinimonas</taxon>
    </lineage>
</organism>
<keyword evidence="2" id="KW-0813">Transport</keyword>
<evidence type="ECO:0000256" key="8">
    <source>
        <dbReference type="SAM" id="Phobius"/>
    </source>
</evidence>
<feature type="transmembrane region" description="Helical" evidence="8">
    <location>
        <begin position="40"/>
        <end position="61"/>
    </location>
</feature>
<evidence type="ECO:0000259" key="9">
    <source>
        <dbReference type="Pfam" id="PF12832"/>
    </source>
</evidence>
<dbReference type="InterPro" id="IPR024989">
    <property type="entry name" value="MFS_assoc_dom"/>
</dbReference>
<feature type="transmembrane region" description="Helical" evidence="8">
    <location>
        <begin position="358"/>
        <end position="379"/>
    </location>
</feature>
<dbReference type="SUPFAM" id="SSF103473">
    <property type="entry name" value="MFS general substrate transporter"/>
    <property type="match status" value="1"/>
</dbReference>
<evidence type="ECO:0000256" key="6">
    <source>
        <dbReference type="ARBA" id="ARBA00022989"/>
    </source>
</evidence>
<feature type="transmembrane region" description="Helical" evidence="8">
    <location>
        <begin position="236"/>
        <end position="257"/>
    </location>
</feature>
<dbReference type="PANTHER" id="PTHR23522">
    <property type="entry name" value="BLL5896 PROTEIN"/>
    <property type="match status" value="1"/>
</dbReference>
<feature type="transmembrane region" description="Helical" evidence="8">
    <location>
        <begin position="329"/>
        <end position="352"/>
    </location>
</feature>
<evidence type="ECO:0000256" key="4">
    <source>
        <dbReference type="ARBA" id="ARBA00022519"/>
    </source>
</evidence>
<dbReference type="RefSeq" id="WP_284102042.1">
    <property type="nucleotide sequence ID" value="NZ_JARRAF010000023.1"/>
</dbReference>
<evidence type="ECO:0000256" key="3">
    <source>
        <dbReference type="ARBA" id="ARBA00022475"/>
    </source>
</evidence>
<evidence type="ECO:0000256" key="7">
    <source>
        <dbReference type="ARBA" id="ARBA00023136"/>
    </source>
</evidence>
<keyword evidence="3" id="KW-1003">Cell membrane</keyword>
<dbReference type="PANTHER" id="PTHR23522:SF10">
    <property type="entry name" value="3-PHENYLPROPIONIC ACID TRANSPORTER-RELATED"/>
    <property type="match status" value="1"/>
</dbReference>
<dbReference type="EMBL" id="JARRAF010000023">
    <property type="protein sequence ID" value="MDK2125731.1"/>
    <property type="molecule type" value="Genomic_DNA"/>
</dbReference>
<reference evidence="10" key="1">
    <citation type="submission" date="2023-03" db="EMBL/GenBank/DDBJ databases">
        <title>Chitinimonas shenzhenensis gen. nov., sp. nov., a novel member of family Burkholderiaceae isolated from activated sludge collected in Shen Zhen, China.</title>
        <authorList>
            <person name="Wang X."/>
        </authorList>
    </citation>
    <scope>NUCLEOTIDE SEQUENCE</scope>
    <source>
        <strain evidence="10">DQS-5</strain>
    </source>
</reference>
<accession>A0ABT7E090</accession>
<evidence type="ECO:0000256" key="5">
    <source>
        <dbReference type="ARBA" id="ARBA00022692"/>
    </source>
</evidence>
<feature type="transmembrane region" description="Helical" evidence="8">
    <location>
        <begin position="294"/>
        <end position="317"/>
    </location>
</feature>
<feature type="transmembrane region" description="Helical" evidence="8">
    <location>
        <begin position="97"/>
        <end position="124"/>
    </location>
</feature>
<dbReference type="NCBIfam" id="NF037955">
    <property type="entry name" value="mfs"/>
    <property type="match status" value="1"/>
</dbReference>
<feature type="domain" description="Major facilitator superfamily associated" evidence="9">
    <location>
        <begin position="8"/>
        <end position="361"/>
    </location>
</feature>
<dbReference type="Proteomes" id="UP001172778">
    <property type="component" value="Unassembled WGS sequence"/>
</dbReference>
<keyword evidence="5 8" id="KW-0812">Transmembrane</keyword>
<feature type="transmembrane region" description="Helical" evidence="8">
    <location>
        <begin position="201"/>
        <end position="224"/>
    </location>
</feature>
<protein>
    <submittedName>
        <fullName evidence="10">MFS transporter</fullName>
    </submittedName>
</protein>
<evidence type="ECO:0000256" key="1">
    <source>
        <dbReference type="ARBA" id="ARBA00004429"/>
    </source>
</evidence>
<dbReference type="InterPro" id="IPR026032">
    <property type="entry name" value="HcaT-like"/>
</dbReference>
<name>A0ABT7E090_9NEIS</name>
<feature type="transmembrane region" description="Helical" evidence="8">
    <location>
        <begin position="161"/>
        <end position="180"/>
    </location>
</feature>
<comment type="subcellular location">
    <subcellularLocation>
        <location evidence="1">Cell inner membrane</location>
        <topology evidence="1">Multi-pass membrane protein</topology>
    </subcellularLocation>
</comment>
<proteinExistence type="predicted"/>
<feature type="transmembrane region" description="Helical" evidence="8">
    <location>
        <begin position="136"/>
        <end position="155"/>
    </location>
</feature>
<dbReference type="InterPro" id="IPR036259">
    <property type="entry name" value="MFS_trans_sf"/>
</dbReference>
<comment type="caution">
    <text evidence="10">The sequence shown here is derived from an EMBL/GenBank/DDBJ whole genome shotgun (WGS) entry which is preliminary data.</text>
</comment>
<keyword evidence="11" id="KW-1185">Reference proteome</keyword>
<dbReference type="Gene3D" id="1.20.1250.20">
    <property type="entry name" value="MFS general substrate transporter like domains"/>
    <property type="match status" value="2"/>
</dbReference>